<keyword evidence="1" id="KW-0472">Membrane</keyword>
<dbReference type="AlphaFoldDB" id="A0A497EQA2"/>
<organism evidence="2 3">
    <name type="scientific">Thermoproteota archaeon</name>
    <dbReference type="NCBI Taxonomy" id="2056631"/>
    <lineage>
        <taxon>Archaea</taxon>
        <taxon>Thermoproteota</taxon>
    </lineage>
</organism>
<keyword evidence="1" id="KW-1133">Transmembrane helix</keyword>
<evidence type="ECO:0000313" key="2">
    <source>
        <dbReference type="EMBL" id="RLE49513.1"/>
    </source>
</evidence>
<evidence type="ECO:0000256" key="1">
    <source>
        <dbReference type="SAM" id="Phobius"/>
    </source>
</evidence>
<evidence type="ECO:0000313" key="3">
    <source>
        <dbReference type="Proteomes" id="UP000278475"/>
    </source>
</evidence>
<reference evidence="2 3" key="1">
    <citation type="submission" date="2018-06" db="EMBL/GenBank/DDBJ databases">
        <title>Extensive metabolic versatility and redundancy in microbially diverse, dynamic hydrothermal sediments.</title>
        <authorList>
            <person name="Dombrowski N."/>
            <person name="Teske A."/>
            <person name="Baker B.J."/>
        </authorList>
    </citation>
    <scope>NUCLEOTIDE SEQUENCE [LARGE SCALE GENOMIC DNA]</scope>
    <source>
        <strain evidence="2">B66_G16</strain>
    </source>
</reference>
<gene>
    <name evidence="2" type="ORF">DRJ31_04685</name>
</gene>
<dbReference type="EMBL" id="QMQV01000032">
    <property type="protein sequence ID" value="RLE49513.1"/>
    <property type="molecule type" value="Genomic_DNA"/>
</dbReference>
<proteinExistence type="predicted"/>
<sequence length="59" mass="6347">MVFATVVTVFGAFIAVKTDYSMVGYALAAFGLILSLASLMAIVTFLSHVVQLLWPPKLI</sequence>
<dbReference type="Proteomes" id="UP000278475">
    <property type="component" value="Unassembled WGS sequence"/>
</dbReference>
<keyword evidence="1" id="KW-0812">Transmembrane</keyword>
<comment type="caution">
    <text evidence="2">The sequence shown here is derived from an EMBL/GenBank/DDBJ whole genome shotgun (WGS) entry which is preliminary data.</text>
</comment>
<protein>
    <submittedName>
        <fullName evidence="2">Uncharacterized protein</fullName>
    </submittedName>
</protein>
<accession>A0A497EQA2</accession>
<feature type="transmembrane region" description="Helical" evidence="1">
    <location>
        <begin position="25"/>
        <end position="54"/>
    </location>
</feature>
<name>A0A497EQA2_9CREN</name>